<dbReference type="Proteomes" id="UP000315128">
    <property type="component" value="Chromosome"/>
</dbReference>
<dbReference type="KEGG" id="lack:FLP15_05440"/>
<dbReference type="SUPFAM" id="SSF55811">
    <property type="entry name" value="Nudix"/>
    <property type="match status" value="1"/>
</dbReference>
<sequence length="153" mass="18235">MKEYRKNVAAIIINREHKIWLGERADKMAWGFPQGGIDKGELPEAALYREMMEELATNEFELIAQYPGTLKYDFPADMEFPTWTYAGQEQYYFLIKLRDTAKIDFNSHPEEIEFLTYKFLSLDEIRQIDFDFKDKVYKKALDYFEPFIIKGEN</sequence>
<evidence type="ECO:0000256" key="1">
    <source>
        <dbReference type="ARBA" id="ARBA00001946"/>
    </source>
</evidence>
<reference evidence="4 5" key="1">
    <citation type="submission" date="2019-07" db="EMBL/GenBank/DDBJ databases">
        <title>Genome sequencing of KACC 19320.</title>
        <authorList>
            <person name="Heo J."/>
            <person name="Kim S.-J."/>
            <person name="Kim J.-S."/>
            <person name="Hong S.-B."/>
            <person name="Kwon S.-W."/>
        </authorList>
    </citation>
    <scope>NUCLEOTIDE SEQUENCE [LARGE SCALE GENOMIC DNA]</scope>
    <source>
        <strain evidence="4 5">KACC 19320</strain>
    </source>
</reference>
<dbReference type="PROSITE" id="PS51462">
    <property type="entry name" value="NUDIX"/>
    <property type="match status" value="1"/>
</dbReference>
<dbReference type="AlphaFoldDB" id="A0A514Z7Z1"/>
<comment type="cofactor">
    <cofactor evidence="1">
        <name>Mg(2+)</name>
        <dbReference type="ChEBI" id="CHEBI:18420"/>
    </cofactor>
</comment>
<dbReference type="EC" id="3.6.1.-" evidence="4"/>
<protein>
    <submittedName>
        <fullName evidence="4">RNA pyrophosphohydrolase</fullName>
        <ecNumber evidence="4">3.6.1.-</ecNumber>
    </submittedName>
</protein>
<dbReference type="OrthoDB" id="9787476at2"/>
<accession>A0A514Z7Z1</accession>
<dbReference type="Gene3D" id="3.90.79.10">
    <property type="entry name" value="Nucleoside Triphosphate Pyrophosphohydrolase"/>
    <property type="match status" value="1"/>
</dbReference>
<dbReference type="GO" id="GO:0016787">
    <property type="term" value="F:hydrolase activity"/>
    <property type="evidence" value="ECO:0007669"/>
    <property type="project" value="UniProtKB-KW"/>
</dbReference>
<proteinExistence type="predicted"/>
<dbReference type="PANTHER" id="PTHR43046">
    <property type="entry name" value="GDP-MANNOSE MANNOSYL HYDROLASE"/>
    <property type="match status" value="1"/>
</dbReference>
<keyword evidence="2 4" id="KW-0378">Hydrolase</keyword>
<evidence type="ECO:0000313" key="4">
    <source>
        <dbReference type="EMBL" id="QDK70695.1"/>
    </source>
</evidence>
<dbReference type="EMBL" id="CP041356">
    <property type="protein sequence ID" value="QDK70695.1"/>
    <property type="molecule type" value="Genomic_DNA"/>
</dbReference>
<evidence type="ECO:0000313" key="5">
    <source>
        <dbReference type="Proteomes" id="UP000315128"/>
    </source>
</evidence>
<gene>
    <name evidence="4" type="ORF">FLP15_05440</name>
</gene>
<dbReference type="InterPro" id="IPR015797">
    <property type="entry name" value="NUDIX_hydrolase-like_dom_sf"/>
</dbReference>
<dbReference type="Pfam" id="PF00293">
    <property type="entry name" value="NUDIX"/>
    <property type="match status" value="1"/>
</dbReference>
<keyword evidence="5" id="KW-1185">Reference proteome</keyword>
<evidence type="ECO:0000256" key="2">
    <source>
        <dbReference type="ARBA" id="ARBA00022801"/>
    </source>
</evidence>
<name>A0A514Z7Z1_9LACT</name>
<dbReference type="PANTHER" id="PTHR43046:SF14">
    <property type="entry name" value="MUTT_NUDIX FAMILY PROTEIN"/>
    <property type="match status" value="1"/>
</dbReference>
<evidence type="ECO:0000259" key="3">
    <source>
        <dbReference type="PROSITE" id="PS51462"/>
    </source>
</evidence>
<dbReference type="RefSeq" id="WP_142766284.1">
    <property type="nucleotide sequence ID" value="NZ_CP041356.1"/>
</dbReference>
<feature type="domain" description="Nudix hydrolase" evidence="3">
    <location>
        <begin position="3"/>
        <end position="142"/>
    </location>
</feature>
<dbReference type="NCBIfam" id="NF001936">
    <property type="entry name" value="PRK00714.1-3"/>
    <property type="match status" value="1"/>
</dbReference>
<organism evidence="4 5">
    <name type="scientific">Lactococcus protaetiae</name>
    <dbReference type="NCBI Taxonomy" id="2592653"/>
    <lineage>
        <taxon>Bacteria</taxon>
        <taxon>Bacillati</taxon>
        <taxon>Bacillota</taxon>
        <taxon>Bacilli</taxon>
        <taxon>Lactobacillales</taxon>
        <taxon>Streptococcaceae</taxon>
        <taxon>Lactococcus</taxon>
    </lineage>
</organism>
<dbReference type="InterPro" id="IPR000086">
    <property type="entry name" value="NUDIX_hydrolase_dom"/>
</dbReference>